<evidence type="ECO:0000313" key="1">
    <source>
        <dbReference type="EMBL" id="SIR86419.1"/>
    </source>
</evidence>
<gene>
    <name evidence="1" type="ORF">SAMN05421752_1048</name>
</gene>
<sequence length="72" mass="8263">MNVLVLSPIVIEYLTLLRKRRYIENYIEILVDMLNLCGANLKETIRSGRFDSCRPQNAFRTVFTGGLARASQ</sequence>
<proteinExistence type="predicted"/>
<keyword evidence="2" id="KW-1185">Reference proteome</keyword>
<dbReference type="STRING" id="308853.SAMN05421752_1048"/>
<dbReference type="Proteomes" id="UP000185936">
    <property type="component" value="Unassembled WGS sequence"/>
</dbReference>
<accession>A0A1N7EEH1</accession>
<reference evidence="2" key="1">
    <citation type="submission" date="2017-01" db="EMBL/GenBank/DDBJ databases">
        <authorList>
            <person name="Varghese N."/>
            <person name="Submissions S."/>
        </authorList>
    </citation>
    <scope>NUCLEOTIDE SEQUENCE [LARGE SCALE GENOMIC DNA]</scope>
    <source>
        <strain evidence="2">type strain: HArc-</strain>
    </source>
</reference>
<name>A0A1N7EEH1_9EURY</name>
<dbReference type="EMBL" id="FTNR01000004">
    <property type="protein sequence ID" value="SIR86419.1"/>
    <property type="molecule type" value="Genomic_DNA"/>
</dbReference>
<organism evidence="1 2">
    <name type="scientific">Natronorubrum thiooxidans</name>
    <dbReference type="NCBI Taxonomy" id="308853"/>
    <lineage>
        <taxon>Archaea</taxon>
        <taxon>Methanobacteriati</taxon>
        <taxon>Methanobacteriota</taxon>
        <taxon>Stenosarchaea group</taxon>
        <taxon>Halobacteria</taxon>
        <taxon>Halobacteriales</taxon>
        <taxon>Natrialbaceae</taxon>
        <taxon>Natronorubrum</taxon>
    </lineage>
</organism>
<dbReference type="AlphaFoldDB" id="A0A1N7EEH1"/>
<evidence type="ECO:0000313" key="2">
    <source>
        <dbReference type="Proteomes" id="UP000185936"/>
    </source>
</evidence>
<protein>
    <submittedName>
        <fullName evidence="1">Uncharacterized protein</fullName>
    </submittedName>
</protein>